<dbReference type="InterPro" id="IPR041203">
    <property type="entry name" value="Bact_A2M_MG5"/>
</dbReference>
<comment type="caution">
    <text evidence="5">The sequence shown here is derived from an EMBL/GenBank/DDBJ whole genome shotgun (WGS) entry which is preliminary data.</text>
</comment>
<dbReference type="InterPro" id="IPR002890">
    <property type="entry name" value="MG2"/>
</dbReference>
<gene>
    <name evidence="5" type="ORF">GGR14_003594</name>
</gene>
<dbReference type="Pfam" id="PF07703">
    <property type="entry name" value="A2M_BRD"/>
    <property type="match status" value="1"/>
</dbReference>
<sequence>MKKRILLFPLLFLMITIFSCKDKTKEQSKLEYSKYISDFTQGMIKSSDPIYVRLENNVLQVGDSLPTQVEKLLKISPKAEGTVSLRDGNIIEFTPTKPLKNGQTYDISLYLDKLCKVPSDLSTFRFSVKVLPLVFAFQEGSLNIDPTDNNRFSYRASITNSDAVAPAEIELLVKAMINGLSHKLEWEHTPYIHYFTVPDINRTDATQSLELSFNKKVKNGNDLIVEIPGSKIFSVLEVKASDENSQTIDIILSDNVDASQDLQGLITVDGVNRLNFNVQGNIIRVYSNERDKMQGVVQINIYKGIKNSFGEKLKSDATYNVSFASAKPAVAFIGEGTFTPAEGNVLIPFSAVALKAVQLRVVKVFNQNMNFYLQDGNYNYSSDYQLRRVGRIILDKKIPLEKEGHPINANKWQDYTINLADHIQLEKGVIYRVQLKFQKSYTTLACANEGLDGITEDHWDSQSDYDDYDDDDYYYNYPSDYSWEERDDPCSNSYYYVSDRFPRRNLIVTSLGLTAKTGSDGKYVVAVNDLLTAAPVESCKILFFNYQNQKIDSAVTNNSGIATARVQGKPFIVLAVKGNDKAYLKVSDANSLSYSNFDISGEVVQQGIKGFIYGERGVWRPGNEIHLSFMLEDKEQVIPVGHPIIAELYDPNGNVVQTKREGRNEHGLYCFTFKTDEQAVTGYWRAVVRIGGVSFWKTVRIESIKPNRLSIVTNLPNDILGNGIPDNSIPVQTRWLHGAKTSSLKVNTELKLSQSNTTFPGYKEYSFDDRSRYFNATTTTFFEGTTDAEGNFTLSADEISTENAPGMLNALLTLRVFEPGGDFSITTAGFKYSPYKEYVGVKLPDSEDNWYSAGKPIPIAGAVLTADGKPVSDREIEVEVYTLEWRWWWDSERDNIGSYVNRSYRKPIFNKTVKSQNGKFNIDVTCNQWGRYYVIARDKSSGHSCGTTFYVSSWRNDMNIPGMATLLTLTSDKKAYRAGEKIKITFPSSEGSVALVSVENGKTVKDIFRVPTSSGSTSFEIEATSEMCPNIYVNVSLIQPHKNRNNDKPIRLYGVLNINIDDPNLRLTPKIDMAQELRPSQDFTVSVSEKDGKPMTYSIAIVDEGLLSLTSFKTPNPFPAFYAREALGVKTWDFYDDVIGAFGGRLEKAFAVGGDESLEPEENRKSNRFTPVVIFKGPFTIKNGEKKMHTFRMPEYIGEVRTMVVAEDNGRYGSASQSTKVNKPLMLNVTMPRLFTPGDMIEIPVTLFAMKENIKNVTVNIKTDDKIEIIEPASKEAHFSGTGEQIIFFKVKIKENIGKSTLTFTAQSGSEKAHFSCDVDIRIPNPKVTRVDAREVASGESITFNNTMEGLEPASFLEITSIPALNLEQRLGYLIRYPHGCGEQITSAVFPQLMLDRIMDLSEAQKVTAELHVKDVITRLRNYQVSNGGFSYWSNSSYVSDWVSTYITDFLIQAEKVGYRIPTSMKNSALDYLAKQTNAWRRGDYYSEIEQSYRLYVLALAGKPNMAAMNRMKEDTYKNPIARWQLAGAYALGKHEKIAKALIANLPAEAELYRQLGRCYGSDLRDNAIIMQSMINMDMKNEAYKLMQKMARKFASNEWLSTQESAFGLCAIGNYVERYFKDGNGIDVQIGKDNYKTAKTVLQKELAVKNNKSEVTVKNNSSGTLHVRTINSSTPLGVITQSEMSGLKMTVNYYRNGTRNNEPNYKQGEDIVAEITIQNTGNIGLYEELALTFMFPSGFEFLNERLTTGVNPFQGTDNVDIRDDRAYLYFSLTQGQSKTFKLRFNAAYSGTYLLPAITCSAMYDNSITATLPGNTITINRE</sequence>
<evidence type="ECO:0008006" key="7">
    <source>
        <dbReference type="Google" id="ProtNLM"/>
    </source>
</evidence>
<dbReference type="InterPro" id="IPR041246">
    <property type="entry name" value="Bact_MG10"/>
</dbReference>
<organism evidence="5 6">
    <name type="scientific">Butyricimonas faecihominis</name>
    <dbReference type="NCBI Taxonomy" id="1472416"/>
    <lineage>
        <taxon>Bacteria</taxon>
        <taxon>Pseudomonadati</taxon>
        <taxon>Bacteroidota</taxon>
        <taxon>Bacteroidia</taxon>
        <taxon>Bacteroidales</taxon>
        <taxon>Odoribacteraceae</taxon>
        <taxon>Butyricimonas</taxon>
    </lineage>
</organism>
<dbReference type="EMBL" id="JACIES010000012">
    <property type="protein sequence ID" value="MBB4027780.1"/>
    <property type="molecule type" value="Genomic_DNA"/>
</dbReference>
<dbReference type="InterPro" id="IPR011626">
    <property type="entry name" value="Alpha-macroglobulin_TED"/>
</dbReference>
<name>A0A7W6HZZ2_9BACT</name>
<dbReference type="Pfam" id="PF17973">
    <property type="entry name" value="bMG10"/>
    <property type="match status" value="1"/>
</dbReference>
<evidence type="ECO:0000259" key="3">
    <source>
        <dbReference type="SMART" id="SM01359"/>
    </source>
</evidence>
<accession>A0A7W6HZZ2</accession>
<dbReference type="InterPro" id="IPR051802">
    <property type="entry name" value="YfhM-like"/>
</dbReference>
<dbReference type="Proteomes" id="UP000546007">
    <property type="component" value="Unassembled WGS sequence"/>
</dbReference>
<dbReference type="Pfam" id="PF07678">
    <property type="entry name" value="TED_complement"/>
    <property type="match status" value="1"/>
</dbReference>
<evidence type="ECO:0000313" key="5">
    <source>
        <dbReference type="EMBL" id="MBB4027780.1"/>
    </source>
</evidence>
<dbReference type="SMART" id="SM01360">
    <property type="entry name" value="A2M"/>
    <property type="match status" value="1"/>
</dbReference>
<dbReference type="SMART" id="SM01419">
    <property type="entry name" value="Thiol-ester_cl"/>
    <property type="match status" value="1"/>
</dbReference>
<dbReference type="SMART" id="SM01359">
    <property type="entry name" value="A2M_N_2"/>
    <property type="match status" value="1"/>
</dbReference>
<dbReference type="SUPFAM" id="SSF48239">
    <property type="entry name" value="Terpenoid cyclases/Protein prenyltransferases"/>
    <property type="match status" value="1"/>
</dbReference>
<dbReference type="Gene3D" id="2.60.40.1930">
    <property type="match status" value="1"/>
</dbReference>
<evidence type="ECO:0000256" key="2">
    <source>
        <dbReference type="ARBA" id="ARBA00022729"/>
    </source>
</evidence>
<dbReference type="CDD" id="cd02891">
    <property type="entry name" value="A2M_like"/>
    <property type="match status" value="1"/>
</dbReference>
<evidence type="ECO:0000259" key="4">
    <source>
        <dbReference type="SMART" id="SM01360"/>
    </source>
</evidence>
<dbReference type="GO" id="GO:0005615">
    <property type="term" value="C:extracellular space"/>
    <property type="evidence" value="ECO:0007669"/>
    <property type="project" value="InterPro"/>
</dbReference>
<dbReference type="Pfam" id="PF17972">
    <property type="entry name" value="bMG5"/>
    <property type="match status" value="1"/>
</dbReference>
<dbReference type="PROSITE" id="PS51257">
    <property type="entry name" value="PROKAR_LIPOPROTEIN"/>
    <property type="match status" value="1"/>
</dbReference>
<evidence type="ECO:0000256" key="1">
    <source>
        <dbReference type="ARBA" id="ARBA00010556"/>
    </source>
</evidence>
<dbReference type="Pfam" id="PF00207">
    <property type="entry name" value="A2M"/>
    <property type="match status" value="1"/>
</dbReference>
<dbReference type="InterPro" id="IPR047565">
    <property type="entry name" value="Alpha-macroglob_thiol-ester_cl"/>
</dbReference>
<dbReference type="PANTHER" id="PTHR40094">
    <property type="entry name" value="ALPHA-2-MACROGLOBULIN HOMOLOG"/>
    <property type="match status" value="1"/>
</dbReference>
<evidence type="ECO:0000313" key="6">
    <source>
        <dbReference type="Proteomes" id="UP000546007"/>
    </source>
</evidence>
<proteinExistence type="inferred from homology"/>
<dbReference type="PANTHER" id="PTHR40094:SF1">
    <property type="entry name" value="UBIQUITIN DOMAIN-CONTAINING PROTEIN"/>
    <property type="match status" value="1"/>
</dbReference>
<feature type="domain" description="Alpha-2-macroglobulin bait region" evidence="3">
    <location>
        <begin position="967"/>
        <end position="1109"/>
    </location>
</feature>
<dbReference type="Pfam" id="PF17962">
    <property type="entry name" value="bMG6"/>
    <property type="match status" value="1"/>
</dbReference>
<reference evidence="5 6" key="1">
    <citation type="submission" date="2020-08" db="EMBL/GenBank/DDBJ databases">
        <title>Genomic Encyclopedia of Type Strains, Phase IV (KMG-IV): sequencing the most valuable type-strain genomes for metagenomic binning, comparative biology and taxonomic classification.</title>
        <authorList>
            <person name="Goeker M."/>
        </authorList>
    </citation>
    <scope>NUCLEOTIDE SEQUENCE [LARGE SCALE GENOMIC DNA]</scope>
    <source>
        <strain evidence="5 6">DSM 105721</strain>
    </source>
</reference>
<dbReference type="Pfam" id="PF01835">
    <property type="entry name" value="MG2"/>
    <property type="match status" value="1"/>
</dbReference>
<dbReference type="Gene3D" id="1.50.10.20">
    <property type="match status" value="1"/>
</dbReference>
<comment type="similarity">
    <text evidence="1">Belongs to the protease inhibitor I39 (alpha-2-macroglobulin) family. Bacterial alpha-2-macroglobulin subfamily.</text>
</comment>
<dbReference type="InterPro" id="IPR041462">
    <property type="entry name" value="Bact_A2M_MG6"/>
</dbReference>
<dbReference type="InterPro" id="IPR021868">
    <property type="entry name" value="Alpha_2_Macroglob_MG3"/>
</dbReference>
<dbReference type="InterPro" id="IPR011625">
    <property type="entry name" value="A2M_N_BRD"/>
</dbReference>
<keyword evidence="2" id="KW-0732">Signal</keyword>
<dbReference type="RefSeq" id="WP_229783023.1">
    <property type="nucleotide sequence ID" value="NZ_AP028155.1"/>
</dbReference>
<keyword evidence="6" id="KW-1185">Reference proteome</keyword>
<dbReference type="GeneID" id="93099829"/>
<dbReference type="GO" id="GO:0004866">
    <property type="term" value="F:endopeptidase inhibitor activity"/>
    <property type="evidence" value="ECO:0007669"/>
    <property type="project" value="InterPro"/>
</dbReference>
<feature type="domain" description="Alpha-2-macroglobulin" evidence="4">
    <location>
        <begin position="1172"/>
        <end position="1261"/>
    </location>
</feature>
<dbReference type="InterPro" id="IPR001599">
    <property type="entry name" value="Macroglobln_a2"/>
</dbReference>
<protein>
    <recommendedName>
        <fullName evidence="7">Alpha-2-macroglobulin</fullName>
    </recommendedName>
</protein>
<dbReference type="InterPro" id="IPR008930">
    <property type="entry name" value="Terpenoid_cyclase/PrenylTrfase"/>
</dbReference>
<dbReference type="Pfam" id="PF11974">
    <property type="entry name" value="bMG3"/>
    <property type="match status" value="1"/>
</dbReference>